<dbReference type="PANTHER" id="PTHR46795:SF3">
    <property type="entry name" value="ABC TRANSPORTER PERMEASE"/>
    <property type="match status" value="1"/>
</dbReference>
<evidence type="ECO:0000256" key="1">
    <source>
        <dbReference type="ARBA" id="ARBA00004651"/>
    </source>
</evidence>
<dbReference type="InterPro" id="IPR003838">
    <property type="entry name" value="ABC3_permease_C"/>
</dbReference>
<dbReference type="EMBL" id="JAUSTU010000004">
    <property type="protein sequence ID" value="MDQ0154859.1"/>
    <property type="molecule type" value="Genomic_DNA"/>
</dbReference>
<keyword evidence="6" id="KW-0813">Transport</keyword>
<feature type="transmembrane region" description="Helical" evidence="6">
    <location>
        <begin position="18"/>
        <end position="35"/>
    </location>
</feature>
<feature type="transmembrane region" description="Helical" evidence="6">
    <location>
        <begin position="55"/>
        <end position="75"/>
    </location>
</feature>
<dbReference type="Pfam" id="PF02687">
    <property type="entry name" value="FtsX"/>
    <property type="match status" value="1"/>
</dbReference>
<dbReference type="RefSeq" id="WP_307149443.1">
    <property type="nucleotide sequence ID" value="NZ_JAUSTU010000004.1"/>
</dbReference>
<dbReference type="InterPro" id="IPR052536">
    <property type="entry name" value="ABC-4_Integral_Memb_Prot"/>
</dbReference>
<feature type="transmembrane region" description="Helical" evidence="6">
    <location>
        <begin position="234"/>
        <end position="253"/>
    </location>
</feature>
<keyword evidence="9" id="KW-1185">Reference proteome</keyword>
<evidence type="ECO:0000259" key="7">
    <source>
        <dbReference type="Pfam" id="PF02687"/>
    </source>
</evidence>
<dbReference type="InterPro" id="IPR027022">
    <property type="entry name" value="ABC_permease_BceB-typ"/>
</dbReference>
<feature type="transmembrane region" description="Helical" evidence="6">
    <location>
        <begin position="616"/>
        <end position="641"/>
    </location>
</feature>
<protein>
    <submittedName>
        <fullName evidence="8">Bacitracin transport system permease protein</fullName>
    </submittedName>
</protein>
<comment type="caution">
    <text evidence="8">The sequence shown here is derived from an EMBL/GenBank/DDBJ whole genome shotgun (WGS) entry which is preliminary data.</text>
</comment>
<evidence type="ECO:0000256" key="3">
    <source>
        <dbReference type="ARBA" id="ARBA00022692"/>
    </source>
</evidence>
<keyword evidence="3 6" id="KW-0812">Transmembrane</keyword>
<feature type="transmembrane region" description="Helical" evidence="6">
    <location>
        <begin position="109"/>
        <end position="138"/>
    </location>
</feature>
<evidence type="ECO:0000256" key="4">
    <source>
        <dbReference type="ARBA" id="ARBA00022989"/>
    </source>
</evidence>
<keyword evidence="2 6" id="KW-1003">Cell membrane</keyword>
<sequence>MRVNELVLRNLKKNFKNYYLYVFALIFSAALYFAFVTLQYDPSLEEVKDTVKGAASIRAASVLLVVIVSIFLLYANNIFIKRRSKEIGLFQLIGMTKGKIFRLLSAENFILYFVSLSLGIFVGFASSRLILMILFKIIGVDDIETTLRFSTEAFTQTLIVFSIIYLFIMLMNHLFIRRQSILSLFRVTSSTEGKIKGLSVWQMIIGIAGIALIIVGYYVSSRLFSGDFTEMNELFLAMAFILGTVILGTYLLYKGSVSFIFHLIRKGKKGYLNINEVLSLSSIMFRMKSNAMLLTIITTVSALAIGLLSLSYISYYSAEKKAENNVAGDFAFTVPKDAQKFKQALDEQKIAYTTIEHEVIQIKVNMKDILGTDGSGLYVDPSAMILPAVSDKDLHDFDVSPDETIFTGYNDLLQKFMSLKDSGQVELKGKTEIIPQIYLGLEKDYLISWYFTSGGIPVAIVDDSIFKRLKDDQDPEIQKESSIFIGFNLRDDTQMEKANEIFQELGFSENRMHDSRLSMSNQEKANVGLIMFIVAFLGLTFLITSGCILYFNQMGESEEEKPHYTILRKLGFTQADLLRGIRSKQIFNFGIPLSIGLLHSYFAVQSGWFLFGTEVWTPMIVVMVLYTALYSIFGFLSLVYYKKVIKEAL</sequence>
<evidence type="ECO:0000256" key="6">
    <source>
        <dbReference type="PIRNR" id="PIRNR018968"/>
    </source>
</evidence>
<evidence type="ECO:0000256" key="5">
    <source>
        <dbReference type="ARBA" id="ARBA00023136"/>
    </source>
</evidence>
<comment type="subcellular location">
    <subcellularLocation>
        <location evidence="1 6">Cell membrane</location>
        <topology evidence="1 6">Multi-pass membrane protein</topology>
    </subcellularLocation>
</comment>
<keyword evidence="5 6" id="KW-0472">Membrane</keyword>
<name>A0ABT9V1Q0_9BACL</name>
<evidence type="ECO:0000256" key="2">
    <source>
        <dbReference type="ARBA" id="ARBA00022475"/>
    </source>
</evidence>
<proteinExistence type="inferred from homology"/>
<dbReference type="PIRSF" id="PIRSF018968">
    <property type="entry name" value="ABC_permease_BceB"/>
    <property type="match status" value="1"/>
</dbReference>
<comment type="similarity">
    <text evidence="6">Belongs to the ABC-4 integral membrane protein family.</text>
</comment>
<evidence type="ECO:0000313" key="8">
    <source>
        <dbReference type="EMBL" id="MDQ0154859.1"/>
    </source>
</evidence>
<gene>
    <name evidence="8" type="ORF">J2S07_001163</name>
</gene>
<feature type="transmembrane region" description="Helical" evidence="6">
    <location>
        <begin position="158"/>
        <end position="176"/>
    </location>
</feature>
<dbReference type="Proteomes" id="UP001231362">
    <property type="component" value="Unassembled WGS sequence"/>
</dbReference>
<feature type="transmembrane region" description="Helical" evidence="6">
    <location>
        <begin position="527"/>
        <end position="551"/>
    </location>
</feature>
<dbReference type="PANTHER" id="PTHR46795">
    <property type="entry name" value="ABC TRANSPORTER PERMEASE-RELATED-RELATED"/>
    <property type="match status" value="1"/>
</dbReference>
<keyword evidence="4 6" id="KW-1133">Transmembrane helix</keyword>
<evidence type="ECO:0000313" key="9">
    <source>
        <dbReference type="Proteomes" id="UP001231362"/>
    </source>
</evidence>
<accession>A0ABT9V1Q0</accession>
<organism evidence="8 9">
    <name type="scientific">Anoxybacillus andreesenii</name>
    <dbReference type="NCBI Taxonomy" id="1325932"/>
    <lineage>
        <taxon>Bacteria</taxon>
        <taxon>Bacillati</taxon>
        <taxon>Bacillota</taxon>
        <taxon>Bacilli</taxon>
        <taxon>Bacillales</taxon>
        <taxon>Anoxybacillaceae</taxon>
        <taxon>Anoxybacillus</taxon>
    </lineage>
</organism>
<feature type="transmembrane region" description="Helical" evidence="6">
    <location>
        <begin position="291"/>
        <end position="315"/>
    </location>
</feature>
<feature type="transmembrane region" description="Helical" evidence="6">
    <location>
        <begin position="586"/>
        <end position="604"/>
    </location>
</feature>
<feature type="transmembrane region" description="Helical" evidence="6">
    <location>
        <begin position="197"/>
        <end position="219"/>
    </location>
</feature>
<reference evidence="8 9" key="1">
    <citation type="submission" date="2023-07" db="EMBL/GenBank/DDBJ databases">
        <title>Genomic Encyclopedia of Type Strains, Phase IV (KMG-IV): sequencing the most valuable type-strain genomes for metagenomic binning, comparative biology and taxonomic classification.</title>
        <authorList>
            <person name="Goeker M."/>
        </authorList>
    </citation>
    <scope>NUCLEOTIDE SEQUENCE [LARGE SCALE GENOMIC DNA]</scope>
    <source>
        <strain evidence="8 9">DSM 23948</strain>
    </source>
</reference>
<feature type="domain" description="ABC3 transporter permease C-terminal" evidence="7">
    <location>
        <begin position="60"/>
        <end position="131"/>
    </location>
</feature>